<keyword evidence="3 11" id="KW-1134">Transmembrane beta strand</keyword>
<feature type="signal peptide" evidence="13">
    <location>
        <begin position="1"/>
        <end position="27"/>
    </location>
</feature>
<sequence length="752" mass="80476">MDNRWKHTSGMAALIAAAALGSTSALAQASDGGGLGEIIVTAQKRSEAAQNVPVAITSIDPGRLSSSGITDTTELKQLAPALNFNTNLGGFGQPRIRGIGTTATGPGIENPVATYVDGVYIGSSTGAIFALADVQQIDVLNGPQGTLFGRNATGGVIQVTTKEPTDTPHVSGQVHYGNYDSWGGSAYATGGLADGLAASIAGVFNQQDKGYGRNLATGSEVQKGWDYGLRGKLRWQLPDGATSITLAGDYSESSRSDPAIRTYQGLTIAGTPTPGGDRDIYLNVDPIVRTHQGGAMLNVSHDFAGVQLVSISSFREARLYTKIDADQTTANSLTFSEVQKDRQFTQELQLLSTGTGPFKWTLGGFYMWSEGKYDPIKTEGVLACGFACANDIIVQYVRQKLNSWAAFAQGTYAIDDTTNITAGLRYTIDNRLIDESQTITTVPFFGANTVVSGTALASKKFPKLTWRLAMDHRFSPEVMAYASYNRGFKSGSFQPNSFPPKVLQPETVDAFEVGLKTDLADRKVRLNLSAFYYDYTNIQANQIIQGQLFVYNSPGSINYGLDADLAIRATPNLTLTAGAALLHARYKQGFTSAFWSIPAPNANSNANPFFHSIGGNSVIQCPAVGGVNAFVPATFAPCDASGLHIQNTPDVTLNAGFTYSVPVGSGHVDLAGNVYYNGGYYDDPQNRLRQPNYTLLDASVTWYARADSLFVKVWGKNLADTFHTQQQNALDVGDNRVAAPPRTYGVTLGFKY</sequence>
<evidence type="ECO:0000313" key="16">
    <source>
        <dbReference type="EMBL" id="MBC2667194.1"/>
    </source>
</evidence>
<comment type="similarity">
    <text evidence="11 12">Belongs to the TonB-dependent receptor family.</text>
</comment>
<feature type="chain" id="PRO_5031113191" evidence="13">
    <location>
        <begin position="28"/>
        <end position="752"/>
    </location>
</feature>
<dbReference type="GO" id="GO:0006826">
    <property type="term" value="P:iron ion transport"/>
    <property type="evidence" value="ECO:0007669"/>
    <property type="project" value="UniProtKB-KW"/>
</dbReference>
<comment type="caution">
    <text evidence="16">The sequence shown here is derived from an EMBL/GenBank/DDBJ whole genome shotgun (WGS) entry which is preliminary data.</text>
</comment>
<keyword evidence="10 11" id="KW-0998">Cell outer membrane</keyword>
<keyword evidence="16" id="KW-0675">Receptor</keyword>
<dbReference type="InterPro" id="IPR012910">
    <property type="entry name" value="Plug_dom"/>
</dbReference>
<dbReference type="InterPro" id="IPR036942">
    <property type="entry name" value="Beta-barrel_TonB_sf"/>
</dbReference>
<evidence type="ECO:0000256" key="8">
    <source>
        <dbReference type="ARBA" id="ARBA00023077"/>
    </source>
</evidence>
<evidence type="ECO:0000256" key="3">
    <source>
        <dbReference type="ARBA" id="ARBA00022452"/>
    </source>
</evidence>
<dbReference type="RefSeq" id="WP_185665495.1">
    <property type="nucleotide sequence ID" value="NZ_JACLAW010000016.1"/>
</dbReference>
<dbReference type="InterPro" id="IPR039426">
    <property type="entry name" value="TonB-dep_rcpt-like"/>
</dbReference>
<proteinExistence type="inferred from homology"/>
<evidence type="ECO:0000256" key="6">
    <source>
        <dbReference type="ARBA" id="ARBA00023004"/>
    </source>
</evidence>
<keyword evidence="7" id="KW-0406">Ion transport</keyword>
<keyword evidence="4" id="KW-0410">Iron transport</keyword>
<dbReference type="PANTHER" id="PTHR32552:SF81">
    <property type="entry name" value="TONB-DEPENDENT OUTER MEMBRANE RECEPTOR"/>
    <property type="match status" value="1"/>
</dbReference>
<keyword evidence="17" id="KW-1185">Reference proteome</keyword>
<evidence type="ECO:0000259" key="15">
    <source>
        <dbReference type="Pfam" id="PF07715"/>
    </source>
</evidence>
<evidence type="ECO:0000259" key="14">
    <source>
        <dbReference type="Pfam" id="PF00593"/>
    </source>
</evidence>
<evidence type="ECO:0000256" key="12">
    <source>
        <dbReference type="RuleBase" id="RU003357"/>
    </source>
</evidence>
<feature type="domain" description="TonB-dependent receptor-like beta-barrel" evidence="14">
    <location>
        <begin position="249"/>
        <end position="702"/>
    </location>
</feature>
<organism evidence="16 17">
    <name type="scientific">Novosphingobium flavum</name>
    <dbReference type="NCBI Taxonomy" id="1778672"/>
    <lineage>
        <taxon>Bacteria</taxon>
        <taxon>Pseudomonadati</taxon>
        <taxon>Pseudomonadota</taxon>
        <taxon>Alphaproteobacteria</taxon>
        <taxon>Sphingomonadales</taxon>
        <taxon>Sphingomonadaceae</taxon>
        <taxon>Novosphingobium</taxon>
    </lineage>
</organism>
<dbReference type="SUPFAM" id="SSF56935">
    <property type="entry name" value="Porins"/>
    <property type="match status" value="1"/>
</dbReference>
<dbReference type="GO" id="GO:0009279">
    <property type="term" value="C:cell outer membrane"/>
    <property type="evidence" value="ECO:0007669"/>
    <property type="project" value="UniProtKB-SubCell"/>
</dbReference>
<dbReference type="Pfam" id="PF00593">
    <property type="entry name" value="TonB_dep_Rec_b-barrel"/>
    <property type="match status" value="1"/>
</dbReference>
<dbReference type="PANTHER" id="PTHR32552">
    <property type="entry name" value="FERRICHROME IRON RECEPTOR-RELATED"/>
    <property type="match status" value="1"/>
</dbReference>
<dbReference type="Proteomes" id="UP000566813">
    <property type="component" value="Unassembled WGS sequence"/>
</dbReference>
<dbReference type="Gene3D" id="2.40.170.20">
    <property type="entry name" value="TonB-dependent receptor, beta-barrel domain"/>
    <property type="match status" value="1"/>
</dbReference>
<evidence type="ECO:0000256" key="13">
    <source>
        <dbReference type="SAM" id="SignalP"/>
    </source>
</evidence>
<evidence type="ECO:0000256" key="9">
    <source>
        <dbReference type="ARBA" id="ARBA00023136"/>
    </source>
</evidence>
<evidence type="ECO:0000256" key="4">
    <source>
        <dbReference type="ARBA" id="ARBA00022496"/>
    </source>
</evidence>
<keyword evidence="6" id="KW-0408">Iron</keyword>
<evidence type="ECO:0000256" key="2">
    <source>
        <dbReference type="ARBA" id="ARBA00022448"/>
    </source>
</evidence>
<evidence type="ECO:0000256" key="1">
    <source>
        <dbReference type="ARBA" id="ARBA00004571"/>
    </source>
</evidence>
<dbReference type="Pfam" id="PF07715">
    <property type="entry name" value="Plug"/>
    <property type="match status" value="1"/>
</dbReference>
<feature type="domain" description="TonB-dependent receptor plug" evidence="15">
    <location>
        <begin position="49"/>
        <end position="156"/>
    </location>
</feature>
<name>A0A7X1FUQ2_9SPHN</name>
<dbReference type="InterPro" id="IPR000531">
    <property type="entry name" value="Beta-barrel_TonB"/>
</dbReference>
<reference evidence="16 17" key="1">
    <citation type="submission" date="2020-08" db="EMBL/GenBank/DDBJ databases">
        <title>The genome sequence of type strain Novosphingobium flavum NBRC 111647.</title>
        <authorList>
            <person name="Liu Y."/>
        </authorList>
    </citation>
    <scope>NUCLEOTIDE SEQUENCE [LARGE SCALE GENOMIC DNA]</scope>
    <source>
        <strain evidence="16 17">NBRC 111647</strain>
    </source>
</reference>
<dbReference type="PROSITE" id="PS52016">
    <property type="entry name" value="TONB_DEPENDENT_REC_3"/>
    <property type="match status" value="1"/>
</dbReference>
<keyword evidence="13" id="KW-0732">Signal</keyword>
<dbReference type="EMBL" id="JACLAW010000016">
    <property type="protein sequence ID" value="MBC2667194.1"/>
    <property type="molecule type" value="Genomic_DNA"/>
</dbReference>
<keyword evidence="2 11" id="KW-0813">Transport</keyword>
<gene>
    <name evidence="16" type="ORF">H7F51_16865</name>
</gene>
<evidence type="ECO:0000256" key="10">
    <source>
        <dbReference type="ARBA" id="ARBA00023237"/>
    </source>
</evidence>
<evidence type="ECO:0000256" key="7">
    <source>
        <dbReference type="ARBA" id="ARBA00023065"/>
    </source>
</evidence>
<evidence type="ECO:0000256" key="5">
    <source>
        <dbReference type="ARBA" id="ARBA00022692"/>
    </source>
</evidence>
<keyword evidence="5 11" id="KW-0812">Transmembrane</keyword>
<protein>
    <submittedName>
        <fullName evidence="16">TonB-dependent receptor</fullName>
    </submittedName>
</protein>
<evidence type="ECO:0000256" key="11">
    <source>
        <dbReference type="PROSITE-ProRule" id="PRU01360"/>
    </source>
</evidence>
<keyword evidence="8 12" id="KW-0798">TonB box</keyword>
<dbReference type="AlphaFoldDB" id="A0A7X1FUQ2"/>
<keyword evidence="9 11" id="KW-0472">Membrane</keyword>
<comment type="subcellular location">
    <subcellularLocation>
        <location evidence="1 11">Cell outer membrane</location>
        <topology evidence="1 11">Multi-pass membrane protein</topology>
    </subcellularLocation>
</comment>
<evidence type="ECO:0000313" key="17">
    <source>
        <dbReference type="Proteomes" id="UP000566813"/>
    </source>
</evidence>
<accession>A0A7X1FUQ2</accession>